<dbReference type="eggNOG" id="COG1574">
    <property type="taxonomic scope" value="Bacteria"/>
</dbReference>
<dbReference type="InterPro" id="IPR011059">
    <property type="entry name" value="Metal-dep_hydrolase_composite"/>
</dbReference>
<feature type="domain" description="Amidohydrolase 3" evidence="1">
    <location>
        <begin position="51"/>
        <end position="531"/>
    </location>
</feature>
<reference evidence="2 3" key="1">
    <citation type="submission" date="2010-10" db="EMBL/GenBank/DDBJ databases">
        <authorList>
            <consortium name="The Broad Institute Genome Sequencing Platform"/>
            <person name="Ward D."/>
            <person name="Earl A."/>
            <person name="Feldgarden M."/>
            <person name="Young S.K."/>
            <person name="Gargeya S."/>
            <person name="Zeng Q."/>
            <person name="Alvarado L."/>
            <person name="Berlin A."/>
            <person name="Bochicchio J."/>
            <person name="Chapman S.B."/>
            <person name="Chen Z."/>
            <person name="Freedman E."/>
            <person name="Gellesch M."/>
            <person name="Goldberg J."/>
            <person name="Griggs A."/>
            <person name="Gujja S."/>
            <person name="Heilman E."/>
            <person name="Heiman D."/>
            <person name="Howarth C."/>
            <person name="Mehta T."/>
            <person name="Neiman D."/>
            <person name="Pearson M."/>
            <person name="Roberts A."/>
            <person name="Saif S."/>
            <person name="Shea T."/>
            <person name="Shenoy N."/>
            <person name="Sisk P."/>
            <person name="Stolte C."/>
            <person name="Sykes S."/>
            <person name="White J."/>
            <person name="Yandava C."/>
            <person name="Allen-Vercoe E."/>
            <person name="Sibley C."/>
            <person name="Ambrose C.E."/>
            <person name="Strauss J."/>
            <person name="Daigneault M."/>
            <person name="Haas B."/>
            <person name="Nusbaum C."/>
            <person name="Birren B."/>
        </authorList>
    </citation>
    <scope>NUCLEOTIDE SEQUENCE [LARGE SCALE GENOMIC DNA]</scope>
    <source>
        <strain evidence="2 3">3_1_6</strain>
    </source>
</reference>
<dbReference type="CDD" id="cd01300">
    <property type="entry name" value="YtcJ_like"/>
    <property type="match status" value="1"/>
</dbReference>
<dbReference type="RefSeq" id="WP_009368663.1">
    <property type="nucleotide sequence ID" value="NZ_KE150239.1"/>
</dbReference>
<dbReference type="Proteomes" id="UP000006034">
    <property type="component" value="Unassembled WGS sequence"/>
</dbReference>
<evidence type="ECO:0000259" key="1">
    <source>
        <dbReference type="Pfam" id="PF07969"/>
    </source>
</evidence>
<comment type="caution">
    <text evidence="2">The sequence shown here is derived from an EMBL/GenBank/DDBJ whole genome shotgun (WGS) entry which is preliminary data.</text>
</comment>
<dbReference type="SUPFAM" id="SSF51556">
    <property type="entry name" value="Metallo-dependent hydrolases"/>
    <property type="match status" value="1"/>
</dbReference>
<dbReference type="EMBL" id="ADCP02000002">
    <property type="protein sequence ID" value="EFV45828.2"/>
    <property type="molecule type" value="Genomic_DNA"/>
</dbReference>
<dbReference type="InterPro" id="IPR033932">
    <property type="entry name" value="YtcJ-like"/>
</dbReference>
<dbReference type="InterPro" id="IPR032466">
    <property type="entry name" value="Metal_Hydrolase"/>
</dbReference>
<accession>E5Y2E0</accession>
<dbReference type="HOGENOM" id="CLU_009942_2_0_7"/>
<dbReference type="Pfam" id="PF07969">
    <property type="entry name" value="Amidohydro_3"/>
    <property type="match status" value="1"/>
</dbReference>
<dbReference type="GeneID" id="78086867"/>
<dbReference type="PANTHER" id="PTHR22642:SF2">
    <property type="entry name" value="PROTEIN LONG AFTER FAR-RED 3"/>
    <property type="match status" value="1"/>
</dbReference>
<reference evidence="2 3" key="2">
    <citation type="submission" date="2013-04" db="EMBL/GenBank/DDBJ databases">
        <title>The Genome Sequence of Bilophila wadsworthia 3_1_6.</title>
        <authorList>
            <consortium name="The Broad Institute Genomics Platform"/>
            <person name="Earl A."/>
            <person name="Ward D."/>
            <person name="Feldgarden M."/>
            <person name="Gevers D."/>
            <person name="Sibley C."/>
            <person name="Strauss J."/>
            <person name="Allen-Vercoe E."/>
            <person name="Walker B."/>
            <person name="Young S."/>
            <person name="Zeng Q."/>
            <person name="Gargeya S."/>
            <person name="Fitzgerald M."/>
            <person name="Haas B."/>
            <person name="Abouelleil A."/>
            <person name="Allen A.W."/>
            <person name="Alvarado L."/>
            <person name="Arachchi H.M."/>
            <person name="Berlin A.M."/>
            <person name="Chapman S.B."/>
            <person name="Gainer-Dewar J."/>
            <person name="Goldberg J."/>
            <person name="Griggs A."/>
            <person name="Gujja S."/>
            <person name="Hansen M."/>
            <person name="Howarth C."/>
            <person name="Imamovic A."/>
            <person name="Ireland A."/>
            <person name="Larimer J."/>
            <person name="McCowan C."/>
            <person name="Murphy C."/>
            <person name="Pearson M."/>
            <person name="Poon T.W."/>
            <person name="Priest M."/>
            <person name="Roberts A."/>
            <person name="Saif S."/>
            <person name="Shea T."/>
            <person name="Sisk P."/>
            <person name="Sykes S."/>
            <person name="Wortman J."/>
            <person name="Nusbaum C."/>
            <person name="Birren B."/>
        </authorList>
    </citation>
    <scope>NUCLEOTIDE SEQUENCE [LARGE SCALE GENOMIC DNA]</scope>
    <source>
        <strain evidence="2 3">3_1_6</strain>
    </source>
</reference>
<evidence type="ECO:0000313" key="3">
    <source>
        <dbReference type="Proteomes" id="UP000006034"/>
    </source>
</evidence>
<dbReference type="OrthoDB" id="5485695at2"/>
<keyword evidence="3" id="KW-1185">Reference proteome</keyword>
<dbReference type="AlphaFoldDB" id="E5Y2E0"/>
<dbReference type="Gene3D" id="3.10.310.70">
    <property type="match status" value="1"/>
</dbReference>
<name>E5Y2E0_BILW3</name>
<dbReference type="SUPFAM" id="SSF51338">
    <property type="entry name" value="Composite domain of metallo-dependent hydrolases"/>
    <property type="match status" value="1"/>
</dbReference>
<proteinExistence type="predicted"/>
<dbReference type="InterPro" id="IPR013108">
    <property type="entry name" value="Amidohydro_3"/>
</dbReference>
<dbReference type="Gene3D" id="3.20.20.140">
    <property type="entry name" value="Metal-dependent hydrolases"/>
    <property type="match status" value="1"/>
</dbReference>
<dbReference type="GO" id="GO:0016810">
    <property type="term" value="F:hydrolase activity, acting on carbon-nitrogen (but not peptide) bonds"/>
    <property type="evidence" value="ECO:0007669"/>
    <property type="project" value="InterPro"/>
</dbReference>
<dbReference type="Gene3D" id="2.30.40.10">
    <property type="entry name" value="Urease, subunit C, domain 1"/>
    <property type="match status" value="1"/>
</dbReference>
<dbReference type="PANTHER" id="PTHR22642">
    <property type="entry name" value="IMIDAZOLONEPROPIONASE"/>
    <property type="match status" value="1"/>
</dbReference>
<evidence type="ECO:0000313" key="2">
    <source>
        <dbReference type="EMBL" id="EFV45828.2"/>
    </source>
</evidence>
<gene>
    <name evidence="2" type="ORF">HMPREF0179_00351</name>
</gene>
<organism evidence="2 3">
    <name type="scientific">Bilophila wadsworthia (strain 3_1_6)</name>
    <dbReference type="NCBI Taxonomy" id="563192"/>
    <lineage>
        <taxon>Bacteria</taxon>
        <taxon>Pseudomonadati</taxon>
        <taxon>Thermodesulfobacteriota</taxon>
        <taxon>Desulfovibrionia</taxon>
        <taxon>Desulfovibrionales</taxon>
        <taxon>Desulfovibrionaceae</taxon>
        <taxon>Bilophila</taxon>
    </lineage>
</organism>
<protein>
    <recommendedName>
        <fullName evidence="1">Amidohydrolase 3 domain-containing protein</fullName>
    </recommendedName>
</protein>
<sequence length="533" mass="58836">MDRKVFYNGTILTMQAEGHTVEAVYTIGDRIAAIGNRDDVFRQITDDTERVDLEGKTLIPGFIESHAHVTDWAECEFLQFTCYHIKNIAELQDMIRENAKTKKAGEWVIGYGYNDSMVAEMRHLERADIDAACADHPVFVMHGSGHLAYVNSKALEICNIHADTPIPAGGQGEIHLGADGLPSGLLIGQAYNLALSVIPKYTVEEYKGAFRKGIAAANAKGVCSIGDGSIGYMGNQWQLLRAFHELEKEGDLNLRFYLVIMDYGYIPFMEGGLVTGFGSESLQLGSIKLLLDGSIQGRTASVKEPYLGTDEKGLLHHTPEDLQARVERYHRGGCQIAIHTNGDNAIEEAINAIEKAQAAYPRPDARHMLIHCQMASEEQLDRMAKLGIIANFFVGHVHVWGDLHRDRFIGERALRMDPVASAKKRNMPFCLHTDLPVTPLDPILSMYAATARRTKSGKILGEDQRVSVYDALRAWTVNAAHSMFGETVKGSIREGYLADLVILSQNPLETAPDDLLDVQVVQTVVGGKTVYRA</sequence>